<keyword evidence="2" id="KW-1185">Reference proteome</keyword>
<evidence type="ECO:0000313" key="1">
    <source>
        <dbReference type="EMBL" id="KAI5670785.1"/>
    </source>
</evidence>
<comment type="caution">
    <text evidence="1">The sequence shown here is derived from an EMBL/GenBank/DDBJ whole genome shotgun (WGS) entry which is preliminary data.</text>
</comment>
<sequence>MREKFNVLASKLLYWKRAVAKLLYLKRAGKEGKRVGAGAPLTDEEPYYNIGIGCAKTPALKVRITRLVVPIPDQTRSNNSFCRISSTNAISDAMFQFEKTEYVDPLTRAKLDLFFFRESGIGCSGRKQLRWVLLSQQRKTQGLGSFIITLEKRNLQAQTSRPLKLSFYPTLLLRHRKQNYLTEGTQRPEHCVIRGGQNRKKTSSSI</sequence>
<gene>
    <name evidence="1" type="ORF">M9H77_11149</name>
</gene>
<accession>A0ACC0BDT3</accession>
<reference evidence="2" key="1">
    <citation type="journal article" date="2023" name="Nat. Plants">
        <title>Single-cell RNA sequencing provides a high-resolution roadmap for understanding the multicellular compartmentation of specialized metabolism.</title>
        <authorList>
            <person name="Sun S."/>
            <person name="Shen X."/>
            <person name="Li Y."/>
            <person name="Li Y."/>
            <person name="Wang S."/>
            <person name="Li R."/>
            <person name="Zhang H."/>
            <person name="Shen G."/>
            <person name="Guo B."/>
            <person name="Wei J."/>
            <person name="Xu J."/>
            <person name="St-Pierre B."/>
            <person name="Chen S."/>
            <person name="Sun C."/>
        </authorList>
    </citation>
    <scope>NUCLEOTIDE SEQUENCE [LARGE SCALE GENOMIC DNA]</scope>
</reference>
<proteinExistence type="predicted"/>
<dbReference type="Proteomes" id="UP001060085">
    <property type="component" value="Linkage Group LG03"/>
</dbReference>
<name>A0ACC0BDT3_CATRO</name>
<dbReference type="EMBL" id="CM044703">
    <property type="protein sequence ID" value="KAI5670785.1"/>
    <property type="molecule type" value="Genomic_DNA"/>
</dbReference>
<protein>
    <submittedName>
        <fullName evidence="1">Uncharacterized protein</fullName>
    </submittedName>
</protein>
<organism evidence="1 2">
    <name type="scientific">Catharanthus roseus</name>
    <name type="common">Madagascar periwinkle</name>
    <name type="synonym">Vinca rosea</name>
    <dbReference type="NCBI Taxonomy" id="4058"/>
    <lineage>
        <taxon>Eukaryota</taxon>
        <taxon>Viridiplantae</taxon>
        <taxon>Streptophyta</taxon>
        <taxon>Embryophyta</taxon>
        <taxon>Tracheophyta</taxon>
        <taxon>Spermatophyta</taxon>
        <taxon>Magnoliopsida</taxon>
        <taxon>eudicotyledons</taxon>
        <taxon>Gunneridae</taxon>
        <taxon>Pentapetalae</taxon>
        <taxon>asterids</taxon>
        <taxon>lamiids</taxon>
        <taxon>Gentianales</taxon>
        <taxon>Apocynaceae</taxon>
        <taxon>Rauvolfioideae</taxon>
        <taxon>Vinceae</taxon>
        <taxon>Catharanthinae</taxon>
        <taxon>Catharanthus</taxon>
    </lineage>
</organism>
<evidence type="ECO:0000313" key="2">
    <source>
        <dbReference type="Proteomes" id="UP001060085"/>
    </source>
</evidence>